<protein>
    <submittedName>
        <fullName evidence="1">Uncharacterized protein</fullName>
    </submittedName>
</protein>
<sequence length="199" mass="21851">MLAPAPRRRPIHSTALPKSEDASTEDIIGAKERAQMQMCSKLELRTDWRCSSGLPEQWTWSSRGSSSSTSYHESDICVDSSEIDVNALLEKATAMHCNMVIGTLRDLVLKSGLFEVSDIELVSDTHECDGPGKASHGISILRVWYRRGENAVDVSIDPRSGCLSLKQPPAELGLTADGAEMDDVLLESLALRLNKAPWR</sequence>
<proteinExistence type="predicted"/>
<dbReference type="Proteomes" id="UP001145114">
    <property type="component" value="Unassembled WGS sequence"/>
</dbReference>
<evidence type="ECO:0000313" key="1">
    <source>
        <dbReference type="EMBL" id="KAJ1676291.1"/>
    </source>
</evidence>
<accession>A0ACC1HKT4</accession>
<feature type="non-terminal residue" evidence="1">
    <location>
        <position position="199"/>
    </location>
</feature>
<evidence type="ECO:0000313" key="2">
    <source>
        <dbReference type="Proteomes" id="UP001145114"/>
    </source>
</evidence>
<keyword evidence="2" id="KW-1185">Reference proteome</keyword>
<gene>
    <name evidence="1" type="ORF">EV182_008486</name>
</gene>
<reference evidence="1" key="1">
    <citation type="submission" date="2022-06" db="EMBL/GenBank/DDBJ databases">
        <title>Phylogenomic reconstructions and comparative analyses of Kickxellomycotina fungi.</title>
        <authorList>
            <person name="Reynolds N.K."/>
            <person name="Stajich J.E."/>
            <person name="Barry K."/>
            <person name="Grigoriev I.V."/>
            <person name="Crous P."/>
            <person name="Smith M.E."/>
        </authorList>
    </citation>
    <scope>NUCLEOTIDE SEQUENCE</scope>
    <source>
        <strain evidence="1">RSA 2271</strain>
    </source>
</reference>
<organism evidence="1 2">
    <name type="scientific">Spiromyces aspiralis</name>
    <dbReference type="NCBI Taxonomy" id="68401"/>
    <lineage>
        <taxon>Eukaryota</taxon>
        <taxon>Fungi</taxon>
        <taxon>Fungi incertae sedis</taxon>
        <taxon>Zoopagomycota</taxon>
        <taxon>Kickxellomycotina</taxon>
        <taxon>Kickxellomycetes</taxon>
        <taxon>Kickxellales</taxon>
        <taxon>Kickxellaceae</taxon>
        <taxon>Spiromyces</taxon>
    </lineage>
</organism>
<comment type="caution">
    <text evidence="1">The sequence shown here is derived from an EMBL/GenBank/DDBJ whole genome shotgun (WGS) entry which is preliminary data.</text>
</comment>
<name>A0ACC1HKT4_9FUNG</name>
<dbReference type="EMBL" id="JAMZIH010004398">
    <property type="protein sequence ID" value="KAJ1676291.1"/>
    <property type="molecule type" value="Genomic_DNA"/>
</dbReference>